<dbReference type="SMART" id="SM01009">
    <property type="entry name" value="AlkA_N"/>
    <property type="match status" value="1"/>
</dbReference>
<dbReference type="GO" id="GO:0032131">
    <property type="term" value="F:alkylated DNA binding"/>
    <property type="evidence" value="ECO:0007669"/>
    <property type="project" value="TreeGrafter"/>
</dbReference>
<keyword evidence="4" id="KW-0234">DNA repair</keyword>
<dbReference type="SUPFAM" id="SSF48150">
    <property type="entry name" value="DNA-glycosylase"/>
    <property type="match status" value="1"/>
</dbReference>
<evidence type="ECO:0000259" key="6">
    <source>
        <dbReference type="SMART" id="SM01009"/>
    </source>
</evidence>
<protein>
    <recommendedName>
        <fullName evidence="2">DNA-3-methyladenine glycosylase II</fullName>
        <ecNumber evidence="2">3.2.2.21</ecNumber>
    </recommendedName>
</protein>
<name>A0A368HGK2_9GAMM</name>
<dbReference type="GO" id="GO:0005737">
    <property type="term" value="C:cytoplasm"/>
    <property type="evidence" value="ECO:0007669"/>
    <property type="project" value="TreeGrafter"/>
</dbReference>
<proteinExistence type="predicted"/>
<dbReference type="OrthoDB" id="9811249at2"/>
<dbReference type="EC" id="3.2.2.21" evidence="2"/>
<keyword evidence="8" id="KW-1185">Reference proteome</keyword>
<evidence type="ECO:0000256" key="3">
    <source>
        <dbReference type="ARBA" id="ARBA00022763"/>
    </source>
</evidence>
<dbReference type="Gene3D" id="1.10.1670.10">
    <property type="entry name" value="Helix-hairpin-Helix base-excision DNA repair enzymes (C-terminal)"/>
    <property type="match status" value="1"/>
</dbReference>
<dbReference type="PANTHER" id="PTHR43003:SF13">
    <property type="entry name" value="DNA-3-METHYLADENINE GLYCOSYLASE 2"/>
    <property type="match status" value="1"/>
</dbReference>
<dbReference type="InterPro" id="IPR023170">
    <property type="entry name" value="HhH_base_excis_C"/>
</dbReference>
<dbReference type="GO" id="GO:0006285">
    <property type="term" value="P:base-excision repair, AP site formation"/>
    <property type="evidence" value="ECO:0007669"/>
    <property type="project" value="TreeGrafter"/>
</dbReference>
<dbReference type="SMART" id="SM00478">
    <property type="entry name" value="ENDO3c"/>
    <property type="match status" value="1"/>
</dbReference>
<feature type="domain" description="HhH-GPD" evidence="5">
    <location>
        <begin position="152"/>
        <end position="300"/>
    </location>
</feature>
<sequence>MPSRTTRVTVPPSYDFAAALAFLQGSPSAVLESIDGHTYRRAWQTDRGVELVSVAWSASPARPQLRVRVEGAHVDAHALAEAVAKIRHVFSLDVDDGGFQELAGTDPIVAHLVGDGLHARPVLVADPFESLVWAIIGQQVGVGFARTLRCALVQIAGDYAVFGSSRFPVMPDASRLAGIDEDSLRVAHFSRAKIRALRIAAQAVTSGMLDWPQLAAMPPAEAMAALTRFPGIGPWTAGVVLMRGLGVRSVWPAADLGLRRALAHALGATAPLTEAEARALAAPWAGWEAWVAFFAWRSLSRRRAGP</sequence>
<dbReference type="AlphaFoldDB" id="A0A368HGK2"/>
<dbReference type="GO" id="GO:0043916">
    <property type="term" value="F:DNA-7-methylguanine glycosylase activity"/>
    <property type="evidence" value="ECO:0007669"/>
    <property type="project" value="TreeGrafter"/>
</dbReference>
<dbReference type="Pfam" id="PF00730">
    <property type="entry name" value="HhH-GPD"/>
    <property type="match status" value="1"/>
</dbReference>
<dbReference type="CDD" id="cd00056">
    <property type="entry name" value="ENDO3c"/>
    <property type="match status" value="1"/>
</dbReference>
<dbReference type="Gene3D" id="3.30.310.20">
    <property type="entry name" value="DNA-3-methyladenine glycosylase AlkA, N-terminal domain"/>
    <property type="match status" value="1"/>
</dbReference>
<evidence type="ECO:0000313" key="8">
    <source>
        <dbReference type="Proteomes" id="UP000253250"/>
    </source>
</evidence>
<evidence type="ECO:0000313" key="7">
    <source>
        <dbReference type="EMBL" id="RCN58476.1"/>
    </source>
</evidence>
<dbReference type="GO" id="GO:0008725">
    <property type="term" value="F:DNA-3-methyladenine glycosylase activity"/>
    <property type="evidence" value="ECO:0007669"/>
    <property type="project" value="TreeGrafter"/>
</dbReference>
<accession>A0A368HGK2</accession>
<reference evidence="7 8" key="1">
    <citation type="submission" date="2018-02" db="EMBL/GenBank/DDBJ databases">
        <title>Insights into the biology of acidophilic members of the Acidiferrobacteraceae family derived from comparative genomic analyses.</title>
        <authorList>
            <person name="Issotta F."/>
            <person name="Thyssen C."/>
            <person name="Mena C."/>
            <person name="Moya A."/>
            <person name="Bellenberg S."/>
            <person name="Sproer C."/>
            <person name="Covarrubias P.C."/>
            <person name="Sand W."/>
            <person name="Quatrini R."/>
            <person name="Vera M."/>
        </authorList>
    </citation>
    <scope>NUCLEOTIDE SEQUENCE [LARGE SCALE GENOMIC DNA]</scope>
    <source>
        <strain evidence="8">m-1</strain>
    </source>
</reference>
<comment type="caution">
    <text evidence="7">The sequence shown here is derived from an EMBL/GenBank/DDBJ whole genome shotgun (WGS) entry which is preliminary data.</text>
</comment>
<dbReference type="PANTHER" id="PTHR43003">
    <property type="entry name" value="DNA-3-METHYLADENINE GLYCOSYLASE"/>
    <property type="match status" value="1"/>
</dbReference>
<dbReference type="GO" id="GO:0006307">
    <property type="term" value="P:DNA alkylation repair"/>
    <property type="evidence" value="ECO:0007669"/>
    <property type="project" value="TreeGrafter"/>
</dbReference>
<dbReference type="EMBL" id="PSYR01000001">
    <property type="protein sequence ID" value="RCN58476.1"/>
    <property type="molecule type" value="Genomic_DNA"/>
</dbReference>
<dbReference type="RefSeq" id="WP_114282166.1">
    <property type="nucleotide sequence ID" value="NZ_PSYR01000001.1"/>
</dbReference>
<keyword evidence="3" id="KW-0227">DNA damage</keyword>
<dbReference type="Gene3D" id="1.10.340.30">
    <property type="entry name" value="Hypothetical protein, domain 2"/>
    <property type="match status" value="1"/>
</dbReference>
<comment type="catalytic activity">
    <reaction evidence="1">
        <text>Hydrolysis of alkylated DNA, releasing 3-methyladenine, 3-methylguanine, 7-methylguanine and 7-methyladenine.</text>
        <dbReference type="EC" id="3.2.2.21"/>
    </reaction>
</comment>
<feature type="domain" description="DNA-3-methyladenine glycosylase AlkA N-terminal" evidence="6">
    <location>
        <begin position="5"/>
        <end position="126"/>
    </location>
</feature>
<dbReference type="Pfam" id="PF06029">
    <property type="entry name" value="AlkA_N"/>
    <property type="match status" value="1"/>
</dbReference>
<evidence type="ECO:0000259" key="5">
    <source>
        <dbReference type="SMART" id="SM00478"/>
    </source>
</evidence>
<evidence type="ECO:0000256" key="4">
    <source>
        <dbReference type="ARBA" id="ARBA00023204"/>
    </source>
</evidence>
<dbReference type="InterPro" id="IPR037046">
    <property type="entry name" value="AlkA_N_sf"/>
</dbReference>
<dbReference type="SUPFAM" id="SSF55945">
    <property type="entry name" value="TATA-box binding protein-like"/>
    <property type="match status" value="1"/>
</dbReference>
<dbReference type="Proteomes" id="UP000253250">
    <property type="component" value="Unassembled WGS sequence"/>
</dbReference>
<dbReference type="GO" id="GO:0032993">
    <property type="term" value="C:protein-DNA complex"/>
    <property type="evidence" value="ECO:0007669"/>
    <property type="project" value="TreeGrafter"/>
</dbReference>
<dbReference type="InterPro" id="IPR051912">
    <property type="entry name" value="Alkylbase_DNA_Glycosylase/TA"/>
</dbReference>
<gene>
    <name evidence="7" type="ORF">C4900_01380</name>
</gene>
<dbReference type="InterPro" id="IPR010316">
    <property type="entry name" value="AlkA_N"/>
</dbReference>
<dbReference type="InterPro" id="IPR003265">
    <property type="entry name" value="HhH-GPD_domain"/>
</dbReference>
<dbReference type="InterPro" id="IPR011257">
    <property type="entry name" value="DNA_glycosylase"/>
</dbReference>
<organism evidence="7 8">
    <name type="scientific">Acidiferrobacter thiooxydans</name>
    <dbReference type="NCBI Taxonomy" id="163359"/>
    <lineage>
        <taxon>Bacteria</taxon>
        <taxon>Pseudomonadati</taxon>
        <taxon>Pseudomonadota</taxon>
        <taxon>Gammaproteobacteria</taxon>
        <taxon>Acidiferrobacterales</taxon>
        <taxon>Acidiferrobacteraceae</taxon>
        <taxon>Acidiferrobacter</taxon>
    </lineage>
</organism>
<evidence type="ECO:0000256" key="1">
    <source>
        <dbReference type="ARBA" id="ARBA00000086"/>
    </source>
</evidence>
<evidence type="ECO:0000256" key="2">
    <source>
        <dbReference type="ARBA" id="ARBA00012000"/>
    </source>
</evidence>